<feature type="transmembrane region" description="Helical" evidence="1">
    <location>
        <begin position="44"/>
        <end position="63"/>
    </location>
</feature>
<evidence type="ECO:0000256" key="1">
    <source>
        <dbReference type="SAM" id="Phobius"/>
    </source>
</evidence>
<gene>
    <name evidence="2" type="ORF">CLV99_3755</name>
</gene>
<dbReference type="EMBL" id="SNYV01000017">
    <property type="protein sequence ID" value="TDQ75155.1"/>
    <property type="molecule type" value="Genomic_DNA"/>
</dbReference>
<dbReference type="Gene3D" id="1.20.120.1760">
    <property type="match status" value="1"/>
</dbReference>
<dbReference type="GO" id="GO:0008654">
    <property type="term" value="P:phospholipid biosynthetic process"/>
    <property type="evidence" value="ECO:0007669"/>
    <property type="project" value="InterPro"/>
</dbReference>
<dbReference type="RefSeq" id="WP_133585934.1">
    <property type="nucleotide sequence ID" value="NZ_SNYV01000017.1"/>
</dbReference>
<protein>
    <submittedName>
        <fullName evidence="2">Phosphatidylglycerophosphate synthase</fullName>
    </submittedName>
</protein>
<keyword evidence="1" id="KW-0472">Membrane</keyword>
<dbReference type="OrthoDB" id="116551at2"/>
<proteinExistence type="predicted"/>
<dbReference type="AlphaFoldDB" id="A0A4R6W860"/>
<dbReference type="Pfam" id="PF01066">
    <property type="entry name" value="CDP-OH_P_transf"/>
    <property type="match status" value="1"/>
</dbReference>
<name>A0A4R6W860_9SPHI</name>
<organism evidence="2 3">
    <name type="scientific">Sphingobacterium yanglingense</name>
    <dbReference type="NCBI Taxonomy" id="1437280"/>
    <lineage>
        <taxon>Bacteria</taxon>
        <taxon>Pseudomonadati</taxon>
        <taxon>Bacteroidota</taxon>
        <taxon>Sphingobacteriia</taxon>
        <taxon>Sphingobacteriales</taxon>
        <taxon>Sphingobacteriaceae</taxon>
        <taxon>Sphingobacterium</taxon>
    </lineage>
</organism>
<dbReference type="InterPro" id="IPR043130">
    <property type="entry name" value="CDP-OH_PTrfase_TM_dom"/>
</dbReference>
<sequence length="237" mass="26909">MSEQKINKKLFQDRKRTNILSNPEQRFISYLVPRIPDWLTSDGLTAIGFFGSLIILVSFLLAEYVDRDLLLLAIPGFFIQWFGDSLDGRIAYYRNKSRKWYGFALDIVMDWVSTVFIGLGYVLYTVGDFKYLGFALVALYGWAMIISQLRYRITDKYTIDAGLLGPTEIRVVVCLVLLIEVLFKGSLDYSVLGICIILFFINVGDTIKLLAVGDAKDKEEKLAKQQAEQEKANGVQA</sequence>
<feature type="transmembrane region" description="Helical" evidence="1">
    <location>
        <begin position="189"/>
        <end position="211"/>
    </location>
</feature>
<keyword evidence="3" id="KW-1185">Reference proteome</keyword>
<dbReference type="InterPro" id="IPR000462">
    <property type="entry name" value="CDP-OH_P_trans"/>
</dbReference>
<comment type="caution">
    <text evidence="2">The sequence shown here is derived from an EMBL/GenBank/DDBJ whole genome shotgun (WGS) entry which is preliminary data.</text>
</comment>
<feature type="transmembrane region" description="Helical" evidence="1">
    <location>
        <begin position="161"/>
        <end position="183"/>
    </location>
</feature>
<evidence type="ECO:0000313" key="2">
    <source>
        <dbReference type="EMBL" id="TDQ75155.1"/>
    </source>
</evidence>
<feature type="transmembrane region" description="Helical" evidence="1">
    <location>
        <begin position="129"/>
        <end position="149"/>
    </location>
</feature>
<keyword evidence="1" id="KW-1133">Transmembrane helix</keyword>
<keyword evidence="1" id="KW-0812">Transmembrane</keyword>
<reference evidence="2 3" key="1">
    <citation type="submission" date="2019-03" db="EMBL/GenBank/DDBJ databases">
        <title>Genomic Encyclopedia of Archaeal and Bacterial Type Strains, Phase II (KMG-II): from individual species to whole genera.</title>
        <authorList>
            <person name="Goeker M."/>
        </authorList>
    </citation>
    <scope>NUCLEOTIDE SEQUENCE [LARGE SCALE GENOMIC DNA]</scope>
    <source>
        <strain evidence="2 3">DSM 28353</strain>
    </source>
</reference>
<evidence type="ECO:0000313" key="3">
    <source>
        <dbReference type="Proteomes" id="UP000295292"/>
    </source>
</evidence>
<dbReference type="GO" id="GO:0016780">
    <property type="term" value="F:phosphotransferase activity, for other substituted phosphate groups"/>
    <property type="evidence" value="ECO:0007669"/>
    <property type="project" value="InterPro"/>
</dbReference>
<dbReference type="GO" id="GO:0016020">
    <property type="term" value="C:membrane"/>
    <property type="evidence" value="ECO:0007669"/>
    <property type="project" value="InterPro"/>
</dbReference>
<dbReference type="Proteomes" id="UP000295292">
    <property type="component" value="Unassembled WGS sequence"/>
</dbReference>
<accession>A0A4R6W860</accession>
<feature type="transmembrane region" description="Helical" evidence="1">
    <location>
        <begin position="100"/>
        <end position="123"/>
    </location>
</feature>